<name>K4JUP6_9CAUD</name>
<evidence type="ECO:0000313" key="1">
    <source>
        <dbReference type="EMBL" id="AFU88075.1"/>
    </source>
</evidence>
<organism evidence="1 2">
    <name type="scientific">Caulobacter phage CcrColossus</name>
    <dbReference type="NCBI Taxonomy" id="1211640"/>
    <lineage>
        <taxon>Viruses</taxon>
        <taxon>Duplodnaviria</taxon>
        <taxon>Heunggongvirae</taxon>
        <taxon>Uroviricota</taxon>
        <taxon>Caudoviricetes</taxon>
        <taxon>Jeanschmidtviridae</taxon>
        <taxon>Colossusvirus</taxon>
        <taxon>Colossusvirus colossus</taxon>
    </lineage>
</organism>
<dbReference type="Proteomes" id="UP000000463">
    <property type="component" value="Segment"/>
</dbReference>
<gene>
    <name evidence="1" type="ORF">CcrColossus_gp205</name>
</gene>
<sequence length="152" mass="16953">MTAGAEPSRFRSKLSSLVSGDAALAKSKAQSKQEALGPVFDLKWLDPQMADASEVARIEDYERTRRFAHFGAAIAWARRQLFHGAVLGEGIELTTVLRSKREGSPLIEEEADCLIEITLAGFCKWDTGYSYTGRRDGYHCSPPRRKCRITDE</sequence>
<dbReference type="GeneID" id="13995133"/>
<accession>K4JUP6</accession>
<dbReference type="KEGG" id="vg:13995133"/>
<reference evidence="1 2" key="1">
    <citation type="journal article" date="2012" name="BMC Genomics">
        <title>The Caulobacter crescentus phage phiCbK: genomics of a canonical phage.</title>
        <authorList>
            <person name="Gill J.J."/>
            <person name="Berry J.D."/>
            <person name="Russell W.K."/>
            <person name="Lessor L."/>
            <person name="Escobar Garcia D.A."/>
            <person name="Hernandez D."/>
            <person name="Kane A."/>
            <person name="Keene J."/>
            <person name="Maddox M."/>
            <person name="Martin R."/>
            <person name="Mohan S."/>
            <person name="Thorn A.M."/>
            <person name="Russell D.H."/>
            <person name="Young R."/>
        </authorList>
    </citation>
    <scope>NUCLEOTIDE SEQUENCE [LARGE SCALE GENOMIC DNA]</scope>
</reference>
<evidence type="ECO:0000313" key="2">
    <source>
        <dbReference type="Proteomes" id="UP000000463"/>
    </source>
</evidence>
<dbReference type="RefSeq" id="YP_006988439.1">
    <property type="nucleotide sequence ID" value="NC_019406.1"/>
</dbReference>
<proteinExistence type="predicted"/>
<dbReference type="EMBL" id="JX100810">
    <property type="protein sequence ID" value="AFU88075.1"/>
    <property type="molecule type" value="Genomic_DNA"/>
</dbReference>
<protein>
    <submittedName>
        <fullName evidence="1">Uncharacterized protein</fullName>
    </submittedName>
</protein>
<keyword evidence="2" id="KW-1185">Reference proteome</keyword>